<gene>
    <name evidence="2" type="ORF">SAMN05421740_101179</name>
</gene>
<dbReference type="STRING" id="332977.SAMN05421740_101179"/>
<reference evidence="3" key="1">
    <citation type="submission" date="2016-10" db="EMBL/GenBank/DDBJ databases">
        <authorList>
            <person name="Varghese N."/>
            <person name="Submissions S."/>
        </authorList>
    </citation>
    <scope>NUCLEOTIDE SEQUENCE [LARGE SCALE GENOMIC DNA]</scope>
    <source>
        <strain evidence="3">Jip14</strain>
    </source>
</reference>
<keyword evidence="3" id="KW-1185">Reference proteome</keyword>
<feature type="chain" id="PRO_5011697334" evidence="1">
    <location>
        <begin position="23"/>
        <end position="379"/>
    </location>
</feature>
<feature type="signal peptide" evidence="1">
    <location>
        <begin position="1"/>
        <end position="22"/>
    </location>
</feature>
<evidence type="ECO:0000313" key="2">
    <source>
        <dbReference type="EMBL" id="SEK19884.1"/>
    </source>
</evidence>
<dbReference type="AlphaFoldDB" id="A0A1H7F231"/>
<dbReference type="RefSeq" id="WP_090602043.1">
    <property type="nucleotide sequence ID" value="NZ_FNZR01000001.1"/>
</dbReference>
<evidence type="ECO:0000313" key="3">
    <source>
        <dbReference type="Proteomes" id="UP000198916"/>
    </source>
</evidence>
<dbReference type="SUPFAM" id="SSF50998">
    <property type="entry name" value="Quinoprotein alcohol dehydrogenase-like"/>
    <property type="match status" value="1"/>
</dbReference>
<keyword evidence="1" id="KW-0732">Signal</keyword>
<protein>
    <submittedName>
        <fullName evidence="2">6-bladed beta-propeller protein</fullName>
    </submittedName>
</protein>
<dbReference type="OrthoDB" id="828283at2"/>
<name>A0A1H7F231_9SPHI</name>
<dbReference type="Pfam" id="PF17170">
    <property type="entry name" value="DUF5128"/>
    <property type="match status" value="1"/>
</dbReference>
<dbReference type="PROSITE" id="PS51257">
    <property type="entry name" value="PROKAR_LIPOPROTEIN"/>
    <property type="match status" value="1"/>
</dbReference>
<dbReference type="Proteomes" id="UP000198916">
    <property type="component" value="Unassembled WGS sequence"/>
</dbReference>
<proteinExistence type="predicted"/>
<accession>A0A1H7F231</accession>
<organism evidence="2 3">
    <name type="scientific">Parapedobacter koreensis</name>
    <dbReference type="NCBI Taxonomy" id="332977"/>
    <lineage>
        <taxon>Bacteria</taxon>
        <taxon>Pseudomonadati</taxon>
        <taxon>Bacteroidota</taxon>
        <taxon>Sphingobacteriia</taxon>
        <taxon>Sphingobacteriales</taxon>
        <taxon>Sphingobacteriaceae</taxon>
        <taxon>Parapedobacter</taxon>
    </lineage>
</organism>
<sequence>MRTITFFCALFFLLLSCTSNQAILESEKQLLTAPDKPSETGYFKNHFELAEIIQIQTSDDFLISDIKKLIRHKDNVILFSGTNNTVFIINAKNGNIETRINKIGTGPGESKTIIDISFDESSEQLLIYNDYYKLLFFDIQGKFLSEIKVDGTYEGISWYDGEVFFHNKLQGYSCYPYLVKILRLKTNTWREIGHDRRVDFPIRTLGRQMVKSKQLWFTAPLDFNLFHFNKNQVQIPYELSLSNTVTDERLIKESTSNPQRFFEEVTGNNLIYAVNSIRETTDHLVFRSNQGGIFIINKNENKIYWDSYVEETLLGMDLTYYYPHDGDDDKIMFILPAEVYTQHMQSNPKSSATPLKIKEDDNPILIFYKQKNIQSDNGS</sequence>
<evidence type="ECO:0000256" key="1">
    <source>
        <dbReference type="SAM" id="SignalP"/>
    </source>
</evidence>
<dbReference type="InterPro" id="IPR011047">
    <property type="entry name" value="Quinoprotein_ADH-like_sf"/>
</dbReference>
<dbReference type="EMBL" id="FNZR01000001">
    <property type="protein sequence ID" value="SEK19884.1"/>
    <property type="molecule type" value="Genomic_DNA"/>
</dbReference>